<proteinExistence type="inferred from homology"/>
<evidence type="ECO:0000256" key="4">
    <source>
        <dbReference type="ARBA" id="ARBA00022801"/>
    </source>
</evidence>
<evidence type="ECO:0000256" key="6">
    <source>
        <dbReference type="SAM" id="SignalP"/>
    </source>
</evidence>
<comment type="similarity">
    <text evidence="1">Belongs to the peptidase S10 family.</text>
</comment>
<evidence type="ECO:0000256" key="3">
    <source>
        <dbReference type="ARBA" id="ARBA00022670"/>
    </source>
</evidence>
<keyword evidence="4" id="KW-0378">Hydrolase</keyword>
<feature type="chain" id="PRO_5004596591" evidence="6">
    <location>
        <begin position="18"/>
        <end position="619"/>
    </location>
</feature>
<dbReference type="MEROPS" id="S10.016"/>
<dbReference type="PANTHER" id="PTHR11802">
    <property type="entry name" value="SERINE PROTEASE FAMILY S10 SERINE CARBOXYPEPTIDASE"/>
    <property type="match status" value="1"/>
</dbReference>
<evidence type="ECO:0000313" key="7">
    <source>
        <dbReference type="EMBL" id="EQL02550.1"/>
    </source>
</evidence>
<evidence type="ECO:0000256" key="1">
    <source>
        <dbReference type="ARBA" id="ARBA00009431"/>
    </source>
</evidence>
<dbReference type="SUPFAM" id="SSF53474">
    <property type="entry name" value="alpha/beta-Hydrolases"/>
    <property type="match status" value="1"/>
</dbReference>
<dbReference type="GO" id="GO:0006508">
    <property type="term" value="P:proteolysis"/>
    <property type="evidence" value="ECO:0007669"/>
    <property type="project" value="UniProtKB-KW"/>
</dbReference>
<keyword evidence="2 7" id="KW-0121">Carboxypeptidase</keyword>
<sequence>MLVPLVALVAASVVVRAFVSQDAYRNLTVVRSPGDAGVTVSFKEPKGVCKTAVDTQRQFTGWVNVPGEFPTNLFFWFVEAREPTESLTLWLNGGPGASSLIGFFTGVGPCEVIERGLDEYETVAREWSWDRASNMLFIDQPNQVGFSYDTPTEGTLSMYSGHTSAPPRSRDDGSLLSWSLVNGTFSSNNRHNTVNSTEAAAMAVWHALQGFLTTFPQYQPGVSASVGLSLFAQSYGGVYGPVIAETFEAQNQKRLTGELSRDTTLELRLTSLGIVNGYVDMMFQTSALLEFSNRNTYGIKALGDKSTRRALKRFLAPDGCKERLEQCQEAIVQEQSPGVTNYLCRRATRACHWFEDLYSKTGAGFYDIASNSTDIQVPLYFAEYLNQASVQEAIGSPVNFTAMSPLVHSSFRSTGDLARDGNIGRLASLVRKGVRVGLMYGDRDWLCNWFGGEVVSLAIAQRAGGSYATKFLKAGYAPILVNDTYVGGNVRQYGNLSFSRIYQAGHQVSLYQPETAFQVFSRIISGRSVSTGSEVDLALYNTTGPLQSTHTDIALAPPEPTCFVRFLVLTCEKEKLHLAINGGGVVINGVWYSSSEDWPLATTRLSLGEATTTPNSAAD</sequence>
<dbReference type="PANTHER" id="PTHR11802:SF404">
    <property type="entry name" value="CARBOXYPEPTIDASE"/>
    <property type="match status" value="1"/>
</dbReference>
<dbReference type="InterPro" id="IPR001563">
    <property type="entry name" value="Peptidase_S10"/>
</dbReference>
<dbReference type="OrthoDB" id="443318at2759"/>
<accession>T5AAP7</accession>
<protein>
    <submittedName>
        <fullName evidence="7">Carboxypeptidase S1</fullName>
    </submittedName>
</protein>
<dbReference type="InterPro" id="IPR029058">
    <property type="entry name" value="AB_hydrolase_fold"/>
</dbReference>
<evidence type="ECO:0000313" key="8">
    <source>
        <dbReference type="Proteomes" id="UP000019374"/>
    </source>
</evidence>
<dbReference type="AlphaFoldDB" id="T5AAP7"/>
<evidence type="ECO:0000256" key="2">
    <source>
        <dbReference type="ARBA" id="ARBA00022645"/>
    </source>
</evidence>
<dbReference type="eggNOG" id="KOG1282">
    <property type="taxonomic scope" value="Eukaryota"/>
</dbReference>
<reference evidence="7 8" key="1">
    <citation type="journal article" date="2013" name="Chin. Sci. Bull.">
        <title>Genome survey uncovers the secrets of sex and lifestyle in caterpillar fungus.</title>
        <authorList>
            <person name="Hu X."/>
            <person name="Zhang Y."/>
            <person name="Xiao G."/>
            <person name="Zheng P."/>
            <person name="Xia Y."/>
            <person name="Zhang X."/>
            <person name="St Leger R.J."/>
            <person name="Liu X."/>
            <person name="Wang C."/>
        </authorList>
    </citation>
    <scope>NUCLEOTIDE SEQUENCE [LARGE SCALE GENOMIC DNA]</scope>
    <source>
        <strain evidence="8">Co18 / CGMCC 3.14243</strain>
        <tissue evidence="7">Fruit-body</tissue>
    </source>
</reference>
<organism evidence="7 8">
    <name type="scientific">Ophiocordyceps sinensis (strain Co18 / CGMCC 3.14243)</name>
    <name type="common">Yarsagumba caterpillar fungus</name>
    <name type="synonym">Hirsutella sinensis</name>
    <dbReference type="NCBI Taxonomy" id="911162"/>
    <lineage>
        <taxon>Eukaryota</taxon>
        <taxon>Fungi</taxon>
        <taxon>Dikarya</taxon>
        <taxon>Ascomycota</taxon>
        <taxon>Pezizomycotina</taxon>
        <taxon>Sordariomycetes</taxon>
        <taxon>Hypocreomycetidae</taxon>
        <taxon>Hypocreales</taxon>
        <taxon>Ophiocordycipitaceae</taxon>
        <taxon>Ophiocordyceps</taxon>
    </lineage>
</organism>
<evidence type="ECO:0000256" key="5">
    <source>
        <dbReference type="ARBA" id="ARBA00023180"/>
    </source>
</evidence>
<dbReference type="GO" id="GO:0004185">
    <property type="term" value="F:serine-type carboxypeptidase activity"/>
    <property type="evidence" value="ECO:0007669"/>
    <property type="project" value="InterPro"/>
</dbReference>
<name>T5AAP7_OPHSC</name>
<dbReference type="Pfam" id="PF00450">
    <property type="entry name" value="Peptidase_S10"/>
    <property type="match status" value="1"/>
</dbReference>
<feature type="signal peptide" evidence="6">
    <location>
        <begin position="1"/>
        <end position="17"/>
    </location>
</feature>
<gene>
    <name evidence="7" type="ORF">OCS_01741</name>
</gene>
<keyword evidence="5" id="KW-0325">Glycoprotein</keyword>
<dbReference type="Proteomes" id="UP000019374">
    <property type="component" value="Unassembled WGS sequence"/>
</dbReference>
<keyword evidence="3" id="KW-0645">Protease</keyword>
<dbReference type="HOGENOM" id="CLU_008523_10_3_1"/>
<dbReference type="GO" id="GO:0000324">
    <property type="term" value="C:fungal-type vacuole"/>
    <property type="evidence" value="ECO:0007669"/>
    <property type="project" value="TreeGrafter"/>
</dbReference>
<keyword evidence="6" id="KW-0732">Signal</keyword>
<dbReference type="EMBL" id="KE652298">
    <property type="protein sequence ID" value="EQL02550.1"/>
    <property type="molecule type" value="Genomic_DNA"/>
</dbReference>
<dbReference type="Gene3D" id="3.40.50.1820">
    <property type="entry name" value="alpha/beta hydrolase"/>
    <property type="match status" value="1"/>
</dbReference>
<dbReference type="PRINTS" id="PR00724">
    <property type="entry name" value="CRBOXYPTASEC"/>
</dbReference>